<evidence type="ECO:0000313" key="2">
    <source>
        <dbReference type="EMBL" id="MBT2189093.1"/>
    </source>
</evidence>
<sequence>MRSFLTLSVTLCSSMTLMGSALAQSTGETVNPSLPPVAAKTEAGTVSTYAWAGTWFSDHYLGGYLGAMKSLNATGDLWTDGFVLRGDVSGGSYRYDSTGFVNVRVGTLDSDVMLGYRKNVGKGAFSAYVGPSYAFHHNPDPAAALRGDEFGAKFLAEYSGSLAQNLEGSLQGSYRTTFSTYSLTGRLLYRVSDSAWIGPQATLFGNDSPFRESTFGGVLKINTKFGEIGVSGGYRHVYTSGNSDGYFASAYLGIPFP</sequence>
<dbReference type="Pfam" id="PF17036">
    <property type="entry name" value="CBP_BcsS"/>
    <property type="match status" value="1"/>
</dbReference>
<dbReference type="AlphaFoldDB" id="A0A9X1DGZ0"/>
<accession>A0A9X1DGZ0</accession>
<dbReference type="EMBL" id="JAHGAW010000014">
    <property type="protein sequence ID" value="MBT2189093.1"/>
    <property type="molecule type" value="Genomic_DNA"/>
</dbReference>
<keyword evidence="3" id="KW-1185">Reference proteome</keyword>
<reference evidence="2" key="1">
    <citation type="submission" date="2021-05" db="EMBL/GenBank/DDBJ databases">
        <title>Genome of Sphingobium sp. strain.</title>
        <authorList>
            <person name="Fan R."/>
        </authorList>
    </citation>
    <scope>NUCLEOTIDE SEQUENCE</scope>
    <source>
        <strain evidence="2">H33</strain>
    </source>
</reference>
<name>A0A9X1DGZ0_9SPHN</name>
<evidence type="ECO:0000256" key="1">
    <source>
        <dbReference type="SAM" id="SignalP"/>
    </source>
</evidence>
<comment type="caution">
    <text evidence="2">The sequence shown here is derived from an EMBL/GenBank/DDBJ whole genome shotgun (WGS) entry which is preliminary data.</text>
</comment>
<dbReference type="InterPro" id="IPR031485">
    <property type="entry name" value="CBP_BcsS"/>
</dbReference>
<keyword evidence="1" id="KW-0732">Signal</keyword>
<feature type="chain" id="PRO_5040729503" evidence="1">
    <location>
        <begin position="24"/>
        <end position="257"/>
    </location>
</feature>
<protein>
    <submittedName>
        <fullName evidence="2">Cellulose biosynthesis protein BcsS</fullName>
    </submittedName>
</protein>
<dbReference type="Proteomes" id="UP001138757">
    <property type="component" value="Unassembled WGS sequence"/>
</dbReference>
<gene>
    <name evidence="2" type="primary">bcsS</name>
    <name evidence="2" type="ORF">KK488_19265</name>
</gene>
<proteinExistence type="predicted"/>
<evidence type="ECO:0000313" key="3">
    <source>
        <dbReference type="Proteomes" id="UP001138757"/>
    </source>
</evidence>
<feature type="signal peptide" evidence="1">
    <location>
        <begin position="1"/>
        <end position="23"/>
    </location>
</feature>
<organism evidence="2 3">
    <name type="scientific">Sphingobium nicotianae</name>
    <dbReference type="NCBI Taxonomy" id="2782607"/>
    <lineage>
        <taxon>Bacteria</taxon>
        <taxon>Pseudomonadati</taxon>
        <taxon>Pseudomonadota</taxon>
        <taxon>Alphaproteobacteria</taxon>
        <taxon>Sphingomonadales</taxon>
        <taxon>Sphingomonadaceae</taxon>
        <taxon>Sphingobium</taxon>
    </lineage>
</organism>